<keyword evidence="1" id="KW-0597">Phosphoprotein</keyword>
<feature type="modified residue" description="4-aspartylphosphate" evidence="1">
    <location>
        <position position="52"/>
    </location>
</feature>
<dbReference type="Pfam" id="PF00072">
    <property type="entry name" value="Response_reg"/>
    <property type="match status" value="1"/>
</dbReference>
<sequence>MRVLIAEDEPIIGGAIADQMEALGCEVLGVVRDSASGRRLIETGHPDVLLLDVDLEDGPTGPLLADRSLCGEADVLFLTAREQVELEEGTEPRDILTKPFTPRELERWVNGVRSRRVA</sequence>
<name>A0A9X2L6J5_9PROT</name>
<dbReference type="Gene3D" id="3.40.50.2300">
    <property type="match status" value="1"/>
</dbReference>
<organism evidence="3 4">
    <name type="scientific">Parvularcula maris</name>
    <dbReference type="NCBI Taxonomy" id="2965077"/>
    <lineage>
        <taxon>Bacteria</taxon>
        <taxon>Pseudomonadati</taxon>
        <taxon>Pseudomonadota</taxon>
        <taxon>Alphaproteobacteria</taxon>
        <taxon>Parvularculales</taxon>
        <taxon>Parvularculaceae</taxon>
        <taxon>Parvularcula</taxon>
    </lineage>
</organism>
<dbReference type="SMART" id="SM00448">
    <property type="entry name" value="REC"/>
    <property type="match status" value="1"/>
</dbReference>
<dbReference type="RefSeq" id="WP_256617789.1">
    <property type="nucleotide sequence ID" value="NZ_JANIBC010000001.1"/>
</dbReference>
<dbReference type="InterPro" id="IPR011006">
    <property type="entry name" value="CheY-like_superfamily"/>
</dbReference>
<evidence type="ECO:0000313" key="3">
    <source>
        <dbReference type="EMBL" id="MCQ8183985.1"/>
    </source>
</evidence>
<proteinExistence type="predicted"/>
<gene>
    <name evidence="3" type="ORF">NOG11_01160</name>
</gene>
<keyword evidence="4" id="KW-1185">Reference proteome</keyword>
<feature type="domain" description="Response regulatory" evidence="2">
    <location>
        <begin position="2"/>
        <end position="113"/>
    </location>
</feature>
<comment type="caution">
    <text evidence="3">The sequence shown here is derived from an EMBL/GenBank/DDBJ whole genome shotgun (WGS) entry which is preliminary data.</text>
</comment>
<evidence type="ECO:0000256" key="1">
    <source>
        <dbReference type="PROSITE-ProRule" id="PRU00169"/>
    </source>
</evidence>
<evidence type="ECO:0000313" key="4">
    <source>
        <dbReference type="Proteomes" id="UP001142610"/>
    </source>
</evidence>
<protein>
    <submittedName>
        <fullName evidence="3">Response regulator</fullName>
    </submittedName>
</protein>
<dbReference type="Proteomes" id="UP001142610">
    <property type="component" value="Unassembled WGS sequence"/>
</dbReference>
<dbReference type="GO" id="GO:0000160">
    <property type="term" value="P:phosphorelay signal transduction system"/>
    <property type="evidence" value="ECO:0007669"/>
    <property type="project" value="InterPro"/>
</dbReference>
<dbReference type="InterPro" id="IPR001789">
    <property type="entry name" value="Sig_transdc_resp-reg_receiver"/>
</dbReference>
<dbReference type="EMBL" id="JANIBC010000001">
    <property type="protein sequence ID" value="MCQ8183985.1"/>
    <property type="molecule type" value="Genomic_DNA"/>
</dbReference>
<evidence type="ECO:0000259" key="2">
    <source>
        <dbReference type="PROSITE" id="PS50110"/>
    </source>
</evidence>
<reference evidence="3" key="1">
    <citation type="submission" date="2022-07" db="EMBL/GenBank/DDBJ databases">
        <title>Parvularcula maris sp. nov., an algicidal bacterium isolated from seawater.</title>
        <authorList>
            <person name="Li F."/>
        </authorList>
    </citation>
    <scope>NUCLEOTIDE SEQUENCE</scope>
    <source>
        <strain evidence="3">BGMRC 0090</strain>
    </source>
</reference>
<dbReference type="SUPFAM" id="SSF52172">
    <property type="entry name" value="CheY-like"/>
    <property type="match status" value="1"/>
</dbReference>
<accession>A0A9X2L6J5</accession>
<dbReference type="AlphaFoldDB" id="A0A9X2L6J5"/>
<dbReference type="PROSITE" id="PS50110">
    <property type="entry name" value="RESPONSE_REGULATORY"/>
    <property type="match status" value="1"/>
</dbReference>